<protein>
    <submittedName>
        <fullName evidence="1">Uncharacterized protein</fullName>
    </submittedName>
</protein>
<proteinExistence type="predicted"/>
<comment type="caution">
    <text evidence="1">The sequence shown here is derived from an EMBL/GenBank/DDBJ whole genome shotgun (WGS) entry which is preliminary data.</text>
</comment>
<dbReference type="EMBL" id="VSSQ01120871">
    <property type="protein sequence ID" value="MPN53590.1"/>
    <property type="molecule type" value="Genomic_DNA"/>
</dbReference>
<name>A0A645IRL9_9ZZZZ</name>
<accession>A0A645IRL9</accession>
<evidence type="ECO:0000313" key="1">
    <source>
        <dbReference type="EMBL" id="MPN53590.1"/>
    </source>
</evidence>
<organism evidence="1">
    <name type="scientific">bioreactor metagenome</name>
    <dbReference type="NCBI Taxonomy" id="1076179"/>
    <lineage>
        <taxon>unclassified sequences</taxon>
        <taxon>metagenomes</taxon>
        <taxon>ecological metagenomes</taxon>
    </lineage>
</organism>
<dbReference type="AlphaFoldDB" id="A0A645IRL9"/>
<gene>
    <name evidence="1" type="ORF">SDC9_201254</name>
</gene>
<sequence>MAGKKNFRVDQNNTGAFAHELIKTHRGEGWDEVGKEIHQDEIAFFSDGEKRFLRFEDVHERVFKTGMECNAVPVSRFPEGIDGLHQGVVEARCKMSHRIDVSDSILLRDAQHFNTFGYFLRSVADAKRQVTMQIFHYLASSSLKSSGRGT</sequence>
<reference evidence="1" key="1">
    <citation type="submission" date="2019-08" db="EMBL/GenBank/DDBJ databases">
        <authorList>
            <person name="Kucharzyk K."/>
            <person name="Murdoch R.W."/>
            <person name="Higgins S."/>
            <person name="Loffler F."/>
        </authorList>
    </citation>
    <scope>NUCLEOTIDE SEQUENCE</scope>
</reference>